<evidence type="ECO:0000256" key="2">
    <source>
        <dbReference type="ARBA" id="ARBA00004123"/>
    </source>
</evidence>
<evidence type="ECO:0000256" key="4">
    <source>
        <dbReference type="ARBA" id="ARBA00022722"/>
    </source>
</evidence>
<comment type="subcellular location">
    <subcellularLocation>
        <location evidence="2">Nucleus</location>
    </subcellularLocation>
</comment>
<dbReference type="InterPro" id="IPR045249">
    <property type="entry name" value="HARBI1-like"/>
</dbReference>
<dbReference type="InterPro" id="IPR027806">
    <property type="entry name" value="HARBI1_dom"/>
</dbReference>
<keyword evidence="6" id="KW-0378">Hydrolase</keyword>
<evidence type="ECO:0000313" key="9">
    <source>
        <dbReference type="EMBL" id="CAI6347152.1"/>
    </source>
</evidence>
<name>A0AAV0VVD7_9HEMI</name>
<protein>
    <recommendedName>
        <fullName evidence="8">DDE Tnp4 domain-containing protein</fullName>
    </recommendedName>
</protein>
<dbReference type="GO" id="GO:0005634">
    <property type="term" value="C:nucleus"/>
    <property type="evidence" value="ECO:0007669"/>
    <property type="project" value="UniProtKB-SubCell"/>
</dbReference>
<comment type="similarity">
    <text evidence="3">Belongs to the HARBI1 family.</text>
</comment>
<evidence type="ECO:0000313" key="10">
    <source>
        <dbReference type="Proteomes" id="UP001160148"/>
    </source>
</evidence>
<gene>
    <name evidence="9" type="ORF">MEUPH1_LOCUS3971</name>
</gene>
<accession>A0AAV0VVD7</accession>
<dbReference type="GO" id="GO:0004518">
    <property type="term" value="F:nuclease activity"/>
    <property type="evidence" value="ECO:0007669"/>
    <property type="project" value="UniProtKB-KW"/>
</dbReference>
<evidence type="ECO:0000256" key="7">
    <source>
        <dbReference type="ARBA" id="ARBA00023242"/>
    </source>
</evidence>
<dbReference type="Proteomes" id="UP001160148">
    <property type="component" value="Unassembled WGS sequence"/>
</dbReference>
<proteinExistence type="inferred from homology"/>
<dbReference type="EMBL" id="CARXXK010000001">
    <property type="protein sequence ID" value="CAI6347152.1"/>
    <property type="molecule type" value="Genomic_DNA"/>
</dbReference>
<feature type="domain" description="DDE Tnp4" evidence="8">
    <location>
        <begin position="42"/>
        <end position="192"/>
    </location>
</feature>
<reference evidence="9 10" key="1">
    <citation type="submission" date="2023-01" db="EMBL/GenBank/DDBJ databases">
        <authorList>
            <person name="Whitehead M."/>
        </authorList>
    </citation>
    <scope>NUCLEOTIDE SEQUENCE [LARGE SCALE GENOMIC DNA]</scope>
</reference>
<keyword evidence="5" id="KW-0479">Metal-binding</keyword>
<comment type="cofactor">
    <cofactor evidence="1">
        <name>a divalent metal cation</name>
        <dbReference type="ChEBI" id="CHEBI:60240"/>
    </cofactor>
</comment>
<evidence type="ECO:0000256" key="1">
    <source>
        <dbReference type="ARBA" id="ARBA00001968"/>
    </source>
</evidence>
<organism evidence="9 10">
    <name type="scientific">Macrosiphum euphorbiae</name>
    <name type="common">potato aphid</name>
    <dbReference type="NCBI Taxonomy" id="13131"/>
    <lineage>
        <taxon>Eukaryota</taxon>
        <taxon>Metazoa</taxon>
        <taxon>Ecdysozoa</taxon>
        <taxon>Arthropoda</taxon>
        <taxon>Hexapoda</taxon>
        <taxon>Insecta</taxon>
        <taxon>Pterygota</taxon>
        <taxon>Neoptera</taxon>
        <taxon>Paraneoptera</taxon>
        <taxon>Hemiptera</taxon>
        <taxon>Sternorrhyncha</taxon>
        <taxon>Aphidomorpha</taxon>
        <taxon>Aphidoidea</taxon>
        <taxon>Aphididae</taxon>
        <taxon>Macrosiphini</taxon>
        <taxon>Macrosiphum</taxon>
    </lineage>
</organism>
<evidence type="ECO:0000259" key="8">
    <source>
        <dbReference type="Pfam" id="PF13359"/>
    </source>
</evidence>
<keyword evidence="4" id="KW-0540">Nuclease</keyword>
<evidence type="ECO:0000256" key="3">
    <source>
        <dbReference type="ARBA" id="ARBA00006958"/>
    </source>
</evidence>
<keyword evidence="10" id="KW-1185">Reference proteome</keyword>
<dbReference type="Pfam" id="PF13359">
    <property type="entry name" value="DDE_Tnp_4"/>
    <property type="match status" value="1"/>
</dbReference>
<dbReference type="PANTHER" id="PTHR22930:SF289">
    <property type="entry name" value="DDE TNP4 DOMAIN-CONTAINING PROTEIN-RELATED"/>
    <property type="match status" value="1"/>
</dbReference>
<evidence type="ECO:0000256" key="6">
    <source>
        <dbReference type="ARBA" id="ARBA00022801"/>
    </source>
</evidence>
<dbReference type="GO" id="GO:0046872">
    <property type="term" value="F:metal ion binding"/>
    <property type="evidence" value="ECO:0007669"/>
    <property type="project" value="UniProtKB-KW"/>
</dbReference>
<dbReference type="AlphaFoldDB" id="A0AAV0VVD7"/>
<sequence length="248" mass="28183">MNIALASLRPRFINMPSNANEISDLQTRFHLKAKFPRCIGAIDCTHVKISSPGGDNAENYRNRKNFFSINVQTISDDQLMIRDIVARWPGSSHDSTIFFNSSIYRRLEANEFGNGLIVGDGGYAVKNYLLTPLLNPLTRAENLYQESQIRTRNVVERSYGVWKRRFPVLSLGIRLDLSKVEAIIVATAVLHNIAILQKEKIPVTTNEIQEQINLVNSVNNNVTNDNIRNNANDRTRKNLINRHFGEMC</sequence>
<comment type="caution">
    <text evidence="9">The sequence shown here is derived from an EMBL/GenBank/DDBJ whole genome shotgun (WGS) entry which is preliminary data.</text>
</comment>
<evidence type="ECO:0000256" key="5">
    <source>
        <dbReference type="ARBA" id="ARBA00022723"/>
    </source>
</evidence>
<dbReference type="PANTHER" id="PTHR22930">
    <property type="match status" value="1"/>
</dbReference>
<keyword evidence="7" id="KW-0539">Nucleus</keyword>
<dbReference type="GO" id="GO:0016787">
    <property type="term" value="F:hydrolase activity"/>
    <property type="evidence" value="ECO:0007669"/>
    <property type="project" value="UniProtKB-KW"/>
</dbReference>